<dbReference type="GO" id="GO:0052689">
    <property type="term" value="F:carboxylic ester hydrolase activity"/>
    <property type="evidence" value="ECO:0007669"/>
    <property type="project" value="UniProtKB-KW"/>
</dbReference>
<dbReference type="InterPro" id="IPR019826">
    <property type="entry name" value="Carboxylesterase_B_AS"/>
</dbReference>
<evidence type="ECO:0000313" key="11">
    <source>
        <dbReference type="Proteomes" id="UP000324832"/>
    </source>
</evidence>
<evidence type="ECO:0000256" key="2">
    <source>
        <dbReference type="ARBA" id="ARBA00022487"/>
    </source>
</evidence>
<keyword evidence="4" id="KW-1015">Disulfide bond</keyword>
<keyword evidence="5" id="KW-0325">Glycoprotein</keyword>
<dbReference type="InterPro" id="IPR051093">
    <property type="entry name" value="Neuroligin/BSAL"/>
</dbReference>
<dbReference type="Gene3D" id="3.90.228.10">
    <property type="match status" value="1"/>
</dbReference>
<evidence type="ECO:0000256" key="4">
    <source>
        <dbReference type="ARBA" id="ARBA00023157"/>
    </source>
</evidence>
<evidence type="ECO:0000256" key="3">
    <source>
        <dbReference type="ARBA" id="ARBA00022801"/>
    </source>
</evidence>
<accession>A0A5E4PN97</accession>
<dbReference type="Pfam" id="PF00135">
    <property type="entry name" value="COesterase"/>
    <property type="match status" value="1"/>
</dbReference>
<reference evidence="10 11" key="1">
    <citation type="submission" date="2017-07" db="EMBL/GenBank/DDBJ databases">
        <authorList>
            <person name="Talla V."/>
            <person name="Backstrom N."/>
        </authorList>
    </citation>
    <scope>NUCLEOTIDE SEQUENCE [LARGE SCALE GENOMIC DNA]</scope>
</reference>
<dbReference type="PANTHER" id="PTHR43903">
    <property type="entry name" value="NEUROLIGIN"/>
    <property type="match status" value="1"/>
</dbReference>
<dbReference type="AlphaFoldDB" id="A0A5E4PN97"/>
<keyword evidence="7" id="KW-1133">Transmembrane helix</keyword>
<dbReference type="Pfam" id="PF18084">
    <property type="entry name" value="ARTD15_N"/>
    <property type="match status" value="1"/>
</dbReference>
<keyword evidence="7" id="KW-0812">Transmembrane</keyword>
<dbReference type="Proteomes" id="UP000324832">
    <property type="component" value="Unassembled WGS sequence"/>
</dbReference>
<protein>
    <recommendedName>
        <fullName evidence="12">PARP</fullName>
    </recommendedName>
</protein>
<evidence type="ECO:0000256" key="5">
    <source>
        <dbReference type="ARBA" id="ARBA00023180"/>
    </source>
</evidence>
<dbReference type="InterPro" id="IPR002018">
    <property type="entry name" value="CarbesteraseB"/>
</dbReference>
<sequence length="770" mass="85865">MDGEPETLSDTGTNCNLPSASETISDNNQAKLDSLEKKAVHLRLILERDFKAADIKWSLFVAAAFSFRYESCLRPFPPAFLKNGVKDMDTLLDNLDNLRNISDVIDLLFYVLVRLKESTLKTVPPEAHEAILMQANSVMPAPRPQYIFQLVHSPKSNSEIKWSELSNGLKTFFAFHGNRLENFFSMLNFGIQQHLNKPTTLGNGVSLSPELSVSLPYSHGGFGWGASCIGGHLSCVALCEVIDAPDGINYRKPVMEFTRIKRKVHRIKMEIIELSTTDSWNGGSLNLPCQELAAEGVVVVTIAYRLGVLSFFNLKSAFARGNLALLDQYMALLWIKENISAFGGDPTLVTLLGHSAGADSVLHHIVSPKTTNLFHRAIIMSPNDMWKGVNGDMNIASNDAKKASLAIAQSLGCYNGSVSEFQILQCMQVKPLIDIMSLSANTSWNKYMQPVADDYLSTSEQYLPVTLDIVLNGPNALKPFDILLGTNNLDALNFYDFRMKSLLTKSYSQIHDFAFDKVVPEILKGLSFSEQVLQTLSEAVRWEYWTLSQKQNVEESVKAVEALAAMDSAANWGLGSLMLAKKLSRKVSKLYVYRYNYPSNVDLNGNRLNVTGAVHGTDLIALIGDALMLQVARRPATSDEKRMTKYFRRFVVNFIKFGFPSTQEKWSPFNTNDENIFEVCDIEISSIGCGPRNIQRDIHFWHYYLPRLSRSTFDGTSSAKFVDQGNRLKGGVFAMCGVIVALILLLLASGILLHRRRTYRPSSSLSQIAY</sequence>
<dbReference type="PROSITE" id="PS00122">
    <property type="entry name" value="CARBOXYLESTERASE_B_1"/>
    <property type="match status" value="1"/>
</dbReference>
<dbReference type="SUPFAM" id="SSF56399">
    <property type="entry name" value="ADP-ribosylation"/>
    <property type="match status" value="1"/>
</dbReference>
<comment type="similarity">
    <text evidence="1">Belongs to the type-B carboxylesterase/lipase family.</text>
</comment>
<evidence type="ECO:0008006" key="12">
    <source>
        <dbReference type="Google" id="ProtNLM"/>
    </source>
</evidence>
<feature type="domain" description="Carboxylesterase type B" evidence="8">
    <location>
        <begin position="287"/>
        <end position="679"/>
    </location>
</feature>
<keyword evidence="3" id="KW-0378">Hydrolase</keyword>
<name>A0A5E4PN97_9NEOP</name>
<evidence type="ECO:0000313" key="10">
    <source>
        <dbReference type="EMBL" id="VVC87498.1"/>
    </source>
</evidence>
<evidence type="ECO:0000256" key="7">
    <source>
        <dbReference type="SAM" id="Phobius"/>
    </source>
</evidence>
<feature type="region of interest" description="Disordered" evidence="6">
    <location>
        <begin position="1"/>
        <end position="20"/>
    </location>
</feature>
<keyword evidence="2" id="KW-0719">Serine esterase</keyword>
<evidence type="ECO:0000256" key="1">
    <source>
        <dbReference type="ARBA" id="ARBA00005964"/>
    </source>
</evidence>
<keyword evidence="7" id="KW-0472">Membrane</keyword>
<evidence type="ECO:0000259" key="9">
    <source>
        <dbReference type="Pfam" id="PF18084"/>
    </source>
</evidence>
<feature type="domain" description="PARP16 N-terminal" evidence="9">
    <location>
        <begin position="46"/>
        <end position="104"/>
    </location>
</feature>
<gene>
    <name evidence="10" type="ORF">LSINAPIS_LOCUS1086</name>
</gene>
<dbReference type="InterPro" id="IPR041400">
    <property type="entry name" value="PARP16_N"/>
</dbReference>
<evidence type="ECO:0000256" key="6">
    <source>
        <dbReference type="SAM" id="MobiDB-lite"/>
    </source>
</evidence>
<dbReference type="Gene3D" id="3.40.50.1820">
    <property type="entry name" value="alpha/beta hydrolase"/>
    <property type="match status" value="1"/>
</dbReference>
<organism evidence="10 11">
    <name type="scientific">Leptidea sinapis</name>
    <dbReference type="NCBI Taxonomy" id="189913"/>
    <lineage>
        <taxon>Eukaryota</taxon>
        <taxon>Metazoa</taxon>
        <taxon>Ecdysozoa</taxon>
        <taxon>Arthropoda</taxon>
        <taxon>Hexapoda</taxon>
        <taxon>Insecta</taxon>
        <taxon>Pterygota</taxon>
        <taxon>Neoptera</taxon>
        <taxon>Endopterygota</taxon>
        <taxon>Lepidoptera</taxon>
        <taxon>Glossata</taxon>
        <taxon>Ditrysia</taxon>
        <taxon>Papilionoidea</taxon>
        <taxon>Pieridae</taxon>
        <taxon>Dismorphiinae</taxon>
        <taxon>Leptidea</taxon>
    </lineage>
</organism>
<keyword evidence="11" id="KW-1185">Reference proteome</keyword>
<evidence type="ECO:0000259" key="8">
    <source>
        <dbReference type="Pfam" id="PF00135"/>
    </source>
</evidence>
<dbReference type="InterPro" id="IPR029058">
    <property type="entry name" value="AB_hydrolase_fold"/>
</dbReference>
<proteinExistence type="inferred from homology"/>
<dbReference type="SUPFAM" id="SSF53474">
    <property type="entry name" value="alpha/beta-Hydrolases"/>
    <property type="match status" value="1"/>
</dbReference>
<feature type="compositionally biased region" description="Polar residues" evidence="6">
    <location>
        <begin position="8"/>
        <end position="20"/>
    </location>
</feature>
<dbReference type="EMBL" id="FZQP02000127">
    <property type="protein sequence ID" value="VVC87498.1"/>
    <property type="molecule type" value="Genomic_DNA"/>
</dbReference>
<feature type="transmembrane region" description="Helical" evidence="7">
    <location>
        <begin position="732"/>
        <end position="753"/>
    </location>
</feature>